<dbReference type="AlphaFoldDB" id="A0A2K5MVC9"/>
<dbReference type="GeneTree" id="ENSGT00940000155285"/>
<dbReference type="Proteomes" id="UP000233060">
    <property type="component" value="Unassembled WGS sequence"/>
</dbReference>
<sequence length="174" mass="19343">MRGSARRRTPELCCSRPPLPCPGSPWLPSCLEKGRASQRLGGKKNGGRDRPVFGALSNSLERAGRRGWKIRASRAALRASWEGRYGAKRGLRLRPSPPADPPDSGPQPLQHPRNFAHSRGRALCTGTYNTLARTLLSRRGEAILPIWGHFPAAARTRSSERLSLPLFGRWIFFR</sequence>
<feature type="region of interest" description="Disordered" evidence="1">
    <location>
        <begin position="88"/>
        <end position="114"/>
    </location>
</feature>
<gene>
    <name evidence="2" type="primary">MYC</name>
</gene>
<dbReference type="Ensembl" id="ENSCATT00000053285.1">
    <property type="protein sequence ID" value="ENSCATP00000029030.1"/>
    <property type="gene ID" value="ENSCATG00000037779.1"/>
</dbReference>
<protein>
    <submittedName>
        <fullName evidence="2">MYC proto-onco, bHLH transcription factor</fullName>
    </submittedName>
</protein>
<name>A0A2K5MVC9_CERAT</name>
<evidence type="ECO:0000256" key="1">
    <source>
        <dbReference type="SAM" id="MobiDB-lite"/>
    </source>
</evidence>
<reference evidence="2" key="2">
    <citation type="submission" date="2025-09" db="UniProtKB">
        <authorList>
            <consortium name="Ensembl"/>
        </authorList>
    </citation>
    <scope>IDENTIFICATION</scope>
</reference>
<evidence type="ECO:0000313" key="2">
    <source>
        <dbReference type="Ensembl" id="ENSCATP00000029030.1"/>
    </source>
</evidence>
<evidence type="ECO:0000313" key="3">
    <source>
        <dbReference type="Proteomes" id="UP000233060"/>
    </source>
</evidence>
<feature type="region of interest" description="Disordered" evidence="1">
    <location>
        <begin position="1"/>
        <end position="28"/>
    </location>
</feature>
<keyword evidence="3" id="KW-1185">Reference proteome</keyword>
<reference evidence="2" key="1">
    <citation type="submission" date="2025-08" db="UniProtKB">
        <authorList>
            <consortium name="Ensembl"/>
        </authorList>
    </citation>
    <scope>IDENTIFICATION</scope>
</reference>
<organism evidence="2 3">
    <name type="scientific">Cercocebus atys</name>
    <name type="common">Sooty mangabey</name>
    <name type="synonym">Cercocebus torquatus atys</name>
    <dbReference type="NCBI Taxonomy" id="9531"/>
    <lineage>
        <taxon>Eukaryota</taxon>
        <taxon>Metazoa</taxon>
        <taxon>Chordata</taxon>
        <taxon>Craniata</taxon>
        <taxon>Vertebrata</taxon>
        <taxon>Euteleostomi</taxon>
        <taxon>Mammalia</taxon>
        <taxon>Eutheria</taxon>
        <taxon>Euarchontoglires</taxon>
        <taxon>Primates</taxon>
        <taxon>Haplorrhini</taxon>
        <taxon>Catarrhini</taxon>
        <taxon>Cercopithecidae</taxon>
        <taxon>Cercopithecinae</taxon>
        <taxon>Cercocebus</taxon>
    </lineage>
</organism>
<feature type="compositionally biased region" description="Pro residues" evidence="1">
    <location>
        <begin position="95"/>
        <end position="105"/>
    </location>
</feature>
<dbReference type="Bgee" id="ENSCATG00000037779">
    <property type="expression patterns" value="Expressed in skeletal muscle tissue and 12 other cell types or tissues"/>
</dbReference>
<accession>A0A2K5MVC9</accession>
<proteinExistence type="predicted"/>